<organism evidence="10 11">
    <name type="scientific">Zarconia navalis LEGE 11467</name>
    <dbReference type="NCBI Taxonomy" id="1828826"/>
    <lineage>
        <taxon>Bacteria</taxon>
        <taxon>Bacillati</taxon>
        <taxon>Cyanobacteriota</taxon>
        <taxon>Cyanophyceae</taxon>
        <taxon>Oscillatoriophycideae</taxon>
        <taxon>Oscillatoriales</taxon>
        <taxon>Oscillatoriales incertae sedis</taxon>
        <taxon>Zarconia</taxon>
        <taxon>Zarconia navalis</taxon>
    </lineage>
</organism>
<evidence type="ECO:0000256" key="2">
    <source>
        <dbReference type="ARBA" id="ARBA00012438"/>
    </source>
</evidence>
<comment type="caution">
    <text evidence="10">The sequence shown here is derived from an EMBL/GenBank/DDBJ whole genome shotgun (WGS) entry which is preliminary data.</text>
</comment>
<evidence type="ECO:0000256" key="4">
    <source>
        <dbReference type="ARBA" id="ARBA00022679"/>
    </source>
</evidence>
<dbReference type="InterPro" id="IPR004358">
    <property type="entry name" value="Sig_transdc_His_kin-like_C"/>
</dbReference>
<evidence type="ECO:0000256" key="6">
    <source>
        <dbReference type="ARBA" id="ARBA00022777"/>
    </source>
</evidence>
<dbReference type="SUPFAM" id="SSF55874">
    <property type="entry name" value="ATPase domain of HSP90 chaperone/DNA topoisomerase II/histidine kinase"/>
    <property type="match status" value="1"/>
</dbReference>
<reference evidence="10" key="1">
    <citation type="submission" date="2020-10" db="EMBL/GenBank/DDBJ databases">
        <authorList>
            <person name="Castelo-Branco R."/>
            <person name="Eusebio N."/>
            <person name="Adriana R."/>
            <person name="Vieira A."/>
            <person name="Brugerolle De Fraissinette N."/>
            <person name="Rezende De Castro R."/>
            <person name="Schneider M.P."/>
            <person name="Vasconcelos V."/>
            <person name="Leao P.N."/>
        </authorList>
    </citation>
    <scope>NUCLEOTIDE SEQUENCE</scope>
    <source>
        <strain evidence="10">LEGE 11467</strain>
    </source>
</reference>
<dbReference type="PRINTS" id="PR00344">
    <property type="entry name" value="BCTRLSENSOR"/>
</dbReference>
<gene>
    <name evidence="10" type="ORF">IQ235_07335</name>
</gene>
<comment type="catalytic activity">
    <reaction evidence="1">
        <text>ATP + protein L-histidine = ADP + protein N-phospho-L-histidine.</text>
        <dbReference type="EC" id="2.7.13.3"/>
    </reaction>
</comment>
<dbReference type="PANTHER" id="PTHR43065">
    <property type="entry name" value="SENSOR HISTIDINE KINASE"/>
    <property type="match status" value="1"/>
</dbReference>
<dbReference type="GO" id="GO:0004673">
    <property type="term" value="F:protein histidine kinase activity"/>
    <property type="evidence" value="ECO:0007669"/>
    <property type="project" value="UniProtKB-EC"/>
</dbReference>
<dbReference type="InterPro" id="IPR036890">
    <property type="entry name" value="HATPase_C_sf"/>
</dbReference>
<evidence type="ECO:0000256" key="1">
    <source>
        <dbReference type="ARBA" id="ARBA00000085"/>
    </source>
</evidence>
<evidence type="ECO:0000256" key="3">
    <source>
        <dbReference type="ARBA" id="ARBA00022553"/>
    </source>
</evidence>
<feature type="non-terminal residue" evidence="10">
    <location>
        <position position="1"/>
    </location>
</feature>
<keyword evidence="4" id="KW-0808">Transferase</keyword>
<evidence type="ECO:0000256" key="8">
    <source>
        <dbReference type="ARBA" id="ARBA00023012"/>
    </source>
</evidence>
<keyword evidence="7" id="KW-0067">ATP-binding</keyword>
<dbReference type="AlphaFoldDB" id="A0A928VUW9"/>
<dbReference type="SMART" id="SM00387">
    <property type="entry name" value="HATPase_c"/>
    <property type="match status" value="1"/>
</dbReference>
<accession>A0A928VUW9</accession>
<dbReference type="PROSITE" id="PS50109">
    <property type="entry name" value="HIS_KIN"/>
    <property type="match status" value="1"/>
</dbReference>
<dbReference type="EC" id="2.7.13.3" evidence="2"/>
<protein>
    <recommendedName>
        <fullName evidence="2">histidine kinase</fullName>
        <ecNumber evidence="2">2.7.13.3</ecNumber>
    </recommendedName>
</protein>
<name>A0A928VUW9_9CYAN</name>
<evidence type="ECO:0000256" key="5">
    <source>
        <dbReference type="ARBA" id="ARBA00022741"/>
    </source>
</evidence>
<dbReference type="CDD" id="cd00075">
    <property type="entry name" value="HATPase"/>
    <property type="match status" value="1"/>
</dbReference>
<sequence length="115" mass="12136">TQTLTLRGDRDKLKQVFVNLVQNACDASPAGETVTCRVECDRHIHVQIGNGGEPIPADVIPKLTQPFYTTKPSGTGLGLAIVKRIVEAHGGELSIASDAQTGTTVTVRLPAMGSQ</sequence>
<dbReference type="GO" id="GO:0000160">
    <property type="term" value="P:phosphorelay signal transduction system"/>
    <property type="evidence" value="ECO:0007669"/>
    <property type="project" value="UniProtKB-KW"/>
</dbReference>
<dbReference type="InterPro" id="IPR003594">
    <property type="entry name" value="HATPase_dom"/>
</dbReference>
<evidence type="ECO:0000256" key="7">
    <source>
        <dbReference type="ARBA" id="ARBA00022840"/>
    </source>
</evidence>
<dbReference type="Pfam" id="PF02518">
    <property type="entry name" value="HATPase_c"/>
    <property type="match status" value="1"/>
</dbReference>
<dbReference type="Gene3D" id="3.30.565.10">
    <property type="entry name" value="Histidine kinase-like ATPase, C-terminal domain"/>
    <property type="match status" value="1"/>
</dbReference>
<evidence type="ECO:0000313" key="11">
    <source>
        <dbReference type="Proteomes" id="UP000621799"/>
    </source>
</evidence>
<keyword evidence="3" id="KW-0597">Phosphoprotein</keyword>
<feature type="domain" description="Histidine kinase" evidence="9">
    <location>
        <begin position="1"/>
        <end position="113"/>
    </location>
</feature>
<keyword evidence="5" id="KW-0547">Nucleotide-binding</keyword>
<keyword evidence="8" id="KW-0902">Two-component regulatory system</keyword>
<proteinExistence type="predicted"/>
<keyword evidence="11" id="KW-1185">Reference proteome</keyword>
<dbReference type="InterPro" id="IPR005467">
    <property type="entry name" value="His_kinase_dom"/>
</dbReference>
<keyword evidence="6 10" id="KW-0418">Kinase</keyword>
<evidence type="ECO:0000259" key="9">
    <source>
        <dbReference type="PROSITE" id="PS50109"/>
    </source>
</evidence>
<dbReference type="EMBL" id="JADEXN010000099">
    <property type="protein sequence ID" value="MBE9040596.1"/>
    <property type="molecule type" value="Genomic_DNA"/>
</dbReference>
<dbReference type="Proteomes" id="UP000621799">
    <property type="component" value="Unassembled WGS sequence"/>
</dbReference>
<dbReference type="RefSeq" id="WP_264320843.1">
    <property type="nucleotide sequence ID" value="NZ_JADEXN010000099.1"/>
</dbReference>
<dbReference type="GO" id="GO:0005524">
    <property type="term" value="F:ATP binding"/>
    <property type="evidence" value="ECO:0007669"/>
    <property type="project" value="UniProtKB-KW"/>
</dbReference>
<evidence type="ECO:0000313" key="10">
    <source>
        <dbReference type="EMBL" id="MBE9040596.1"/>
    </source>
</evidence>
<dbReference type="PANTHER" id="PTHR43065:SF10">
    <property type="entry name" value="PEROXIDE STRESS-ACTIVATED HISTIDINE KINASE MAK3"/>
    <property type="match status" value="1"/>
</dbReference>